<feature type="binding site" evidence="6">
    <location>
        <position position="109"/>
    </location>
    <ligand>
        <name>S-adenosyl-L-methionine</name>
        <dbReference type="ChEBI" id="CHEBI:59789"/>
    </ligand>
</feature>
<dbReference type="Proteomes" id="UP001500166">
    <property type="component" value="Unassembled WGS sequence"/>
</dbReference>
<keyword evidence="9" id="KW-1185">Reference proteome</keyword>
<gene>
    <name evidence="6 8" type="primary">rsmG</name>
    <name evidence="8" type="ORF">GCM10009824_25380</name>
</gene>
<keyword evidence="4 6" id="KW-0808">Transferase</keyword>
<comment type="similarity">
    <text evidence="6">Belongs to the methyltransferase superfamily. RNA methyltransferase RsmG family.</text>
</comment>
<keyword evidence="5 6" id="KW-0949">S-adenosyl-L-methionine</keyword>
<dbReference type="InterPro" id="IPR029063">
    <property type="entry name" value="SAM-dependent_MTases_sf"/>
</dbReference>
<dbReference type="SUPFAM" id="SSF53335">
    <property type="entry name" value="S-adenosyl-L-methionine-dependent methyltransferases"/>
    <property type="match status" value="1"/>
</dbReference>
<dbReference type="EMBL" id="BAAAQA010000033">
    <property type="protein sequence ID" value="GAA2122418.1"/>
    <property type="molecule type" value="Genomic_DNA"/>
</dbReference>
<reference evidence="8 9" key="1">
    <citation type="journal article" date="2019" name="Int. J. Syst. Evol. Microbiol.">
        <title>The Global Catalogue of Microorganisms (GCM) 10K type strain sequencing project: providing services to taxonomists for standard genome sequencing and annotation.</title>
        <authorList>
            <consortium name="The Broad Institute Genomics Platform"/>
            <consortium name="The Broad Institute Genome Sequencing Center for Infectious Disease"/>
            <person name="Wu L."/>
            <person name="Ma J."/>
        </authorList>
    </citation>
    <scope>NUCLEOTIDE SEQUENCE [LARGE SCALE GENOMIC DNA]</scope>
    <source>
        <strain evidence="8 9">JCM 15914</strain>
    </source>
</reference>
<dbReference type="PANTHER" id="PTHR31760:SF0">
    <property type="entry name" value="S-ADENOSYL-L-METHIONINE-DEPENDENT METHYLTRANSFERASES SUPERFAMILY PROTEIN"/>
    <property type="match status" value="1"/>
</dbReference>
<evidence type="ECO:0000256" key="7">
    <source>
        <dbReference type="SAM" id="MobiDB-lite"/>
    </source>
</evidence>
<feature type="binding site" evidence="6">
    <location>
        <begin position="155"/>
        <end position="156"/>
    </location>
    <ligand>
        <name>S-adenosyl-L-methionine</name>
        <dbReference type="ChEBI" id="CHEBI:59789"/>
    </ligand>
</feature>
<evidence type="ECO:0000313" key="9">
    <source>
        <dbReference type="Proteomes" id="UP001500166"/>
    </source>
</evidence>
<name>A0ABN2Y6F5_9MICC</name>
<feature type="region of interest" description="Disordered" evidence="7">
    <location>
        <begin position="1"/>
        <end position="36"/>
    </location>
</feature>
<comment type="caution">
    <text evidence="6">Lacks conserved residue(s) required for the propagation of feature annotation.</text>
</comment>
<comment type="function">
    <text evidence="6">Specifically methylates the N7 position of a guanine in 16S rRNA.</text>
</comment>
<dbReference type="CDD" id="cd02440">
    <property type="entry name" value="AdoMet_MTases"/>
    <property type="match status" value="1"/>
</dbReference>
<keyword evidence="2 6" id="KW-0698">rRNA processing</keyword>
<accession>A0ABN2Y6F5</accession>
<keyword evidence="1 6" id="KW-0963">Cytoplasm</keyword>
<sequence>MAQSRSSKTHDAAPEPSQPSAESRPGPDPQPAPPLEGAELEAAQQLFGDRLELAKRYTEHLASSGIVRGLIGPREAPRLWERHVLNCAVVQELIPKNARVVDVGSGAGLPGLCLALARPDISITLVEPLERRVQWLDEVIEDLELTNVTVLRARAEQAKAELKNIDVVTARAVSALIGLVDITLPLLKGKGQLLALKGRSAQDEVDKAKKKFNRFGVRSAEVLTVGEDLLSEPTTVVRLEL</sequence>
<evidence type="ECO:0000256" key="5">
    <source>
        <dbReference type="ARBA" id="ARBA00022691"/>
    </source>
</evidence>
<dbReference type="InterPro" id="IPR003682">
    <property type="entry name" value="rRNA_ssu_MeTfrase_G"/>
</dbReference>
<comment type="caution">
    <text evidence="8">The sequence shown here is derived from an EMBL/GenBank/DDBJ whole genome shotgun (WGS) entry which is preliminary data.</text>
</comment>
<keyword evidence="3 6" id="KW-0489">Methyltransferase</keyword>
<feature type="binding site" evidence="6">
    <location>
        <position position="171"/>
    </location>
    <ligand>
        <name>S-adenosyl-L-methionine</name>
        <dbReference type="ChEBI" id="CHEBI:59789"/>
    </ligand>
</feature>
<evidence type="ECO:0000256" key="4">
    <source>
        <dbReference type="ARBA" id="ARBA00022679"/>
    </source>
</evidence>
<dbReference type="Gene3D" id="3.40.50.150">
    <property type="entry name" value="Vaccinia Virus protein VP39"/>
    <property type="match status" value="1"/>
</dbReference>
<feature type="binding site" evidence="6">
    <location>
        <position position="104"/>
    </location>
    <ligand>
        <name>S-adenosyl-L-methionine</name>
        <dbReference type="ChEBI" id="CHEBI:59789"/>
    </ligand>
</feature>
<protein>
    <recommendedName>
        <fullName evidence="6">Ribosomal RNA small subunit methyltransferase G</fullName>
        <ecNumber evidence="6">2.1.1.-</ecNumber>
    </recommendedName>
    <alternativeName>
        <fullName evidence="6">16S rRNA 7-methylguanosine methyltransferase</fullName>
        <shortName evidence="6">16S rRNA m7G methyltransferase</shortName>
    </alternativeName>
</protein>
<organism evidence="8 9">
    <name type="scientific">Kocuria atrinae</name>
    <dbReference type="NCBI Taxonomy" id="592377"/>
    <lineage>
        <taxon>Bacteria</taxon>
        <taxon>Bacillati</taxon>
        <taxon>Actinomycetota</taxon>
        <taxon>Actinomycetes</taxon>
        <taxon>Micrococcales</taxon>
        <taxon>Micrococcaceae</taxon>
        <taxon>Kocuria</taxon>
    </lineage>
</organism>
<dbReference type="EC" id="2.1.1.-" evidence="6"/>
<comment type="subcellular location">
    <subcellularLocation>
        <location evidence="6">Cytoplasm</location>
    </subcellularLocation>
</comment>
<evidence type="ECO:0000256" key="6">
    <source>
        <dbReference type="HAMAP-Rule" id="MF_00074"/>
    </source>
</evidence>
<dbReference type="PANTHER" id="PTHR31760">
    <property type="entry name" value="S-ADENOSYL-L-METHIONINE-DEPENDENT METHYLTRANSFERASES SUPERFAMILY PROTEIN"/>
    <property type="match status" value="1"/>
</dbReference>
<dbReference type="Pfam" id="PF02527">
    <property type="entry name" value="GidB"/>
    <property type="match status" value="1"/>
</dbReference>
<dbReference type="HAMAP" id="MF_00074">
    <property type="entry name" value="16SrRNA_methyltr_G"/>
    <property type="match status" value="1"/>
</dbReference>
<evidence type="ECO:0000313" key="8">
    <source>
        <dbReference type="EMBL" id="GAA2122418.1"/>
    </source>
</evidence>
<evidence type="ECO:0000256" key="1">
    <source>
        <dbReference type="ARBA" id="ARBA00022490"/>
    </source>
</evidence>
<dbReference type="NCBIfam" id="TIGR00138">
    <property type="entry name" value="rsmG_gidB"/>
    <property type="match status" value="1"/>
</dbReference>
<evidence type="ECO:0000256" key="3">
    <source>
        <dbReference type="ARBA" id="ARBA00022603"/>
    </source>
</evidence>
<proteinExistence type="inferred from homology"/>
<evidence type="ECO:0000256" key="2">
    <source>
        <dbReference type="ARBA" id="ARBA00022552"/>
    </source>
</evidence>